<organism evidence="2 3">
    <name type="scientific">Hymenobacter crusticola</name>
    <dbReference type="NCBI Taxonomy" id="1770526"/>
    <lineage>
        <taxon>Bacteria</taxon>
        <taxon>Pseudomonadati</taxon>
        <taxon>Bacteroidota</taxon>
        <taxon>Cytophagia</taxon>
        <taxon>Cytophagales</taxon>
        <taxon>Hymenobacteraceae</taxon>
        <taxon>Hymenobacter</taxon>
    </lineage>
</organism>
<accession>A0A243W6V7</accession>
<protein>
    <submittedName>
        <fullName evidence="2">Uncharacterized protein</fullName>
    </submittedName>
</protein>
<gene>
    <name evidence="2" type="ORF">BXP70_25640</name>
</gene>
<dbReference type="EMBL" id="MTSE01000028">
    <property type="protein sequence ID" value="OUJ69927.1"/>
    <property type="molecule type" value="Genomic_DNA"/>
</dbReference>
<evidence type="ECO:0000313" key="3">
    <source>
        <dbReference type="Proteomes" id="UP000194873"/>
    </source>
</evidence>
<evidence type="ECO:0000313" key="2">
    <source>
        <dbReference type="EMBL" id="OUJ69927.1"/>
    </source>
</evidence>
<keyword evidence="3" id="KW-1185">Reference proteome</keyword>
<dbReference type="Proteomes" id="UP000194873">
    <property type="component" value="Unassembled WGS sequence"/>
</dbReference>
<name>A0A243W6V7_9BACT</name>
<sequence length="153" mass="17739">MPLVDEWPASLVHEPEEDEEENEAVGSRARATHQQLTAAERERTAQEQAFHQLYCSLVERFLTEAGHQLTGWSAGRFVRKLYAAAQEYREHPGLAHAEDISHRRLHDLYWMHDQVQGVVEDIAQQGFFGSGYSAYTVSKKKLRRLREHLVEQR</sequence>
<proteinExistence type="predicted"/>
<evidence type="ECO:0000256" key="1">
    <source>
        <dbReference type="SAM" id="MobiDB-lite"/>
    </source>
</evidence>
<comment type="caution">
    <text evidence="2">The sequence shown here is derived from an EMBL/GenBank/DDBJ whole genome shotgun (WGS) entry which is preliminary data.</text>
</comment>
<reference evidence="2 3" key="1">
    <citation type="submission" date="2017-01" db="EMBL/GenBank/DDBJ databases">
        <title>A new Hymenobacter.</title>
        <authorList>
            <person name="Liang Y."/>
            <person name="Feng F."/>
        </authorList>
    </citation>
    <scope>NUCLEOTIDE SEQUENCE [LARGE SCALE GENOMIC DNA]</scope>
    <source>
        <strain evidence="2">MIMBbqt21</strain>
    </source>
</reference>
<dbReference type="AlphaFoldDB" id="A0A243W6V7"/>
<feature type="region of interest" description="Disordered" evidence="1">
    <location>
        <begin position="1"/>
        <end position="42"/>
    </location>
</feature>